<dbReference type="InterPro" id="IPR044103">
    <property type="entry name" value="GAT_LSB5"/>
</dbReference>
<dbReference type="KEGG" id="tasa:A1Q1_02823"/>
<dbReference type="GO" id="GO:0043130">
    <property type="term" value="F:ubiquitin binding"/>
    <property type="evidence" value="ECO:0007669"/>
    <property type="project" value="InterPro"/>
</dbReference>
<feature type="compositionally biased region" description="Basic and acidic residues" evidence="1">
    <location>
        <begin position="250"/>
        <end position="271"/>
    </location>
</feature>
<evidence type="ECO:0000313" key="4">
    <source>
        <dbReference type="Proteomes" id="UP000002748"/>
    </source>
</evidence>
<organism evidence="3 4">
    <name type="scientific">Trichosporon asahii var. asahii (strain ATCC 90039 / CBS 2479 / JCM 2466 / KCTC 7840 / NBRC 103889/ NCYC 2677 / UAMH 7654)</name>
    <name type="common">Yeast</name>
    <dbReference type="NCBI Taxonomy" id="1186058"/>
    <lineage>
        <taxon>Eukaryota</taxon>
        <taxon>Fungi</taxon>
        <taxon>Dikarya</taxon>
        <taxon>Basidiomycota</taxon>
        <taxon>Agaricomycotina</taxon>
        <taxon>Tremellomycetes</taxon>
        <taxon>Trichosporonales</taxon>
        <taxon>Trichosporonaceae</taxon>
        <taxon>Trichosporon</taxon>
    </lineage>
</organism>
<dbReference type="CDD" id="cd16980">
    <property type="entry name" value="VHS_Lsb5"/>
    <property type="match status" value="1"/>
</dbReference>
<feature type="region of interest" description="Disordered" evidence="1">
    <location>
        <begin position="250"/>
        <end position="275"/>
    </location>
</feature>
<feature type="compositionally biased region" description="Basic and acidic residues" evidence="1">
    <location>
        <begin position="434"/>
        <end position="445"/>
    </location>
</feature>
<gene>
    <name evidence="3" type="ORF">A1Q1_02823</name>
</gene>
<dbReference type="SUPFAM" id="SSF48464">
    <property type="entry name" value="ENTH/VHS domain"/>
    <property type="match status" value="1"/>
</dbReference>
<dbReference type="GO" id="GO:0007015">
    <property type="term" value="P:actin filament organization"/>
    <property type="evidence" value="ECO:0007669"/>
    <property type="project" value="InterPro"/>
</dbReference>
<name>J6EU75_TRIAS</name>
<dbReference type="Pfam" id="PF00790">
    <property type="entry name" value="VHS"/>
    <property type="match status" value="1"/>
</dbReference>
<dbReference type="GO" id="GO:0035091">
    <property type="term" value="F:phosphatidylinositol binding"/>
    <property type="evidence" value="ECO:0007669"/>
    <property type="project" value="InterPro"/>
</dbReference>
<evidence type="ECO:0000256" key="1">
    <source>
        <dbReference type="SAM" id="MobiDB-lite"/>
    </source>
</evidence>
<dbReference type="GeneID" id="25986336"/>
<feature type="compositionally biased region" description="Polar residues" evidence="1">
    <location>
        <begin position="572"/>
        <end position="581"/>
    </location>
</feature>
<feature type="compositionally biased region" description="Low complexity" evidence="1">
    <location>
        <begin position="621"/>
        <end position="631"/>
    </location>
</feature>
<dbReference type="PANTHER" id="PTHR47789:SF1">
    <property type="entry name" value="LAS SEVENTEEN-BINDING PROTEIN 5"/>
    <property type="match status" value="1"/>
</dbReference>
<feature type="region of interest" description="Disordered" evidence="1">
    <location>
        <begin position="469"/>
        <end position="642"/>
    </location>
</feature>
<dbReference type="InterPro" id="IPR038425">
    <property type="entry name" value="GAT_sf"/>
</dbReference>
<sequence>MSRAGNYFKTAQAIVNQLAGEKPHSSITDWVEVLSSDRYNTTSLDGIPELVESVNLQGPQGTTEASRAIRKKLKYGNSHRQIRALVILRALTENCGHGFRLNWANEQLMERLKIMATDNLLDPKVKKQLILVFHAWSIQYADEPRMREVAGLYGQYSGRRPAGHAKKDSFSAQKAATSTPFDDSNDIYSHDWNPTTKGADTYTDLSSARAEAESRKAEREQRMLMERKEAEIERRERELQRRQEMADIEARRRREAEAEAEKRRKAKEDRKKGKLPKTVRPRFNFEKEKPAIMQSVATAIQSASSLVNACRLVNRETENVTQNPNVQDKLDKAKAARRTVVRYIQQVTDEEYVGTLLDANEKIVEAIQLYDKVRKEQKGRSPTRQIEKRSSKTGRRMSQQSPPLEVDDPFPVGSRSSSPNSMKALSKPAALDSDSEHEVQAKFDEYDPNEAEPEQVERIRRRLEAQKLEANRTGELQNLQEQQKLESQKMQARALRRNNTGNTGSASTPSGPTPATTNTFQDLQDLDFGAVNPHLPPPMRPDSDDDAYSGGSLSDFSDYDSSDEEYRRGHSRQNSRAANSRTHSRHNSDFDPYGSSSRHPDPAGYAALEEEGGKQGLLSADDPFGDPFGDDNAARTPQHERQRMECKCGFEIAAIADP</sequence>
<feature type="compositionally biased region" description="Basic and acidic residues" evidence="1">
    <location>
        <begin position="375"/>
        <end position="390"/>
    </location>
</feature>
<feature type="domain" description="VHS" evidence="2">
    <location>
        <begin position="34"/>
        <end position="153"/>
    </location>
</feature>
<dbReference type="InterPro" id="IPR002014">
    <property type="entry name" value="VHS_dom"/>
</dbReference>
<dbReference type="OrthoDB" id="10068368at2759"/>
<dbReference type="AlphaFoldDB" id="J6EU75"/>
<dbReference type="HOGENOM" id="CLU_036827_3_1_1"/>
<dbReference type="Gene3D" id="1.25.40.90">
    <property type="match status" value="1"/>
</dbReference>
<dbReference type="PROSITE" id="PS50179">
    <property type="entry name" value="VHS"/>
    <property type="match status" value="1"/>
</dbReference>
<dbReference type="GO" id="GO:0051666">
    <property type="term" value="P:actin cortical patch localization"/>
    <property type="evidence" value="ECO:0007669"/>
    <property type="project" value="TreeGrafter"/>
</dbReference>
<proteinExistence type="predicted"/>
<feature type="compositionally biased region" description="Basic and acidic residues" evidence="1">
    <location>
        <begin position="210"/>
        <end position="224"/>
    </location>
</feature>
<feature type="compositionally biased region" description="Polar residues" evidence="1">
    <location>
        <begin position="170"/>
        <end position="182"/>
    </location>
</feature>
<dbReference type="GO" id="GO:0030479">
    <property type="term" value="C:actin cortical patch"/>
    <property type="evidence" value="ECO:0007669"/>
    <property type="project" value="TreeGrafter"/>
</dbReference>
<dbReference type="RefSeq" id="XP_014179527.1">
    <property type="nucleotide sequence ID" value="XM_014324052.1"/>
</dbReference>
<dbReference type="EMBL" id="ALBS01000211">
    <property type="protein sequence ID" value="EJT48119.1"/>
    <property type="molecule type" value="Genomic_DNA"/>
</dbReference>
<evidence type="ECO:0000259" key="2">
    <source>
        <dbReference type="PROSITE" id="PS50179"/>
    </source>
</evidence>
<feature type="region of interest" description="Disordered" evidence="1">
    <location>
        <begin position="160"/>
        <end position="224"/>
    </location>
</feature>
<feature type="compositionally biased region" description="Low complexity" evidence="1">
    <location>
        <begin position="499"/>
        <end position="519"/>
    </location>
</feature>
<dbReference type="InterPro" id="IPR008942">
    <property type="entry name" value="ENTH_VHS"/>
</dbReference>
<evidence type="ECO:0000313" key="3">
    <source>
        <dbReference type="EMBL" id="EJT48119.1"/>
    </source>
</evidence>
<dbReference type="GO" id="GO:0007034">
    <property type="term" value="P:vacuolar transport"/>
    <property type="evidence" value="ECO:0007669"/>
    <property type="project" value="UniProtKB-ARBA"/>
</dbReference>
<feature type="region of interest" description="Disordered" evidence="1">
    <location>
        <begin position="375"/>
        <end position="456"/>
    </location>
</feature>
<accession>J6EU75</accession>
<dbReference type="VEuPathDB" id="FungiDB:A1Q1_02823"/>
<dbReference type="InterPro" id="IPR045007">
    <property type="entry name" value="LSB5"/>
</dbReference>
<reference evidence="3 4" key="1">
    <citation type="journal article" date="2012" name="Eukaryot. Cell">
        <title>Draft genome sequence of CBS 2479, the standard type strain of Trichosporon asahii.</title>
        <authorList>
            <person name="Yang R.Y."/>
            <person name="Li H.T."/>
            <person name="Zhu H."/>
            <person name="Zhou G.P."/>
            <person name="Wang M."/>
            <person name="Wang L."/>
        </authorList>
    </citation>
    <scope>NUCLEOTIDE SEQUENCE [LARGE SCALE GENOMIC DNA]</scope>
    <source>
        <strain evidence="4">ATCC 90039 / CBS 2479 / JCM 2466 / KCTC 7840 / NCYC 2677 / UAMH 7654</strain>
    </source>
</reference>
<feature type="compositionally biased region" description="Polar residues" evidence="1">
    <location>
        <begin position="414"/>
        <end position="423"/>
    </location>
</feature>
<protein>
    <recommendedName>
        <fullName evidence="2">VHS domain-containing protein</fullName>
    </recommendedName>
</protein>
<dbReference type="Gene3D" id="1.20.58.160">
    <property type="match status" value="1"/>
</dbReference>
<dbReference type="SMART" id="SM00288">
    <property type="entry name" value="VHS"/>
    <property type="match status" value="1"/>
</dbReference>
<dbReference type="SUPFAM" id="SSF89009">
    <property type="entry name" value="GAT-like domain"/>
    <property type="match status" value="1"/>
</dbReference>
<dbReference type="PANTHER" id="PTHR47789">
    <property type="entry name" value="LAS SEVENTEEN-BINDING PROTEIN 5"/>
    <property type="match status" value="1"/>
</dbReference>
<dbReference type="Proteomes" id="UP000002748">
    <property type="component" value="Unassembled WGS sequence"/>
</dbReference>
<dbReference type="GO" id="GO:0006897">
    <property type="term" value="P:endocytosis"/>
    <property type="evidence" value="ECO:0007669"/>
    <property type="project" value="InterPro"/>
</dbReference>
<comment type="caution">
    <text evidence="3">The sequence shown here is derived from an EMBL/GenBank/DDBJ whole genome shotgun (WGS) entry which is preliminary data.</text>
</comment>
<dbReference type="CDD" id="cd14232">
    <property type="entry name" value="GAT_LSB5"/>
    <property type="match status" value="1"/>
</dbReference>